<dbReference type="InterPro" id="IPR037523">
    <property type="entry name" value="VOC_core"/>
</dbReference>
<dbReference type="Gene3D" id="3.10.180.10">
    <property type="entry name" value="2,3-Dihydroxybiphenyl 1,2-Dioxygenase, domain 1"/>
    <property type="match status" value="1"/>
</dbReference>
<reference evidence="2 3" key="1">
    <citation type="submission" date="2018-05" db="EMBL/GenBank/DDBJ databases">
        <title>Paenibacillus flagellatus sp. nov., isolated from selenium mineral soil.</title>
        <authorList>
            <person name="Dai X."/>
        </authorList>
    </citation>
    <scope>NUCLEOTIDE SEQUENCE [LARGE SCALE GENOMIC DNA]</scope>
    <source>
        <strain evidence="2 3">DXL2</strain>
    </source>
</reference>
<dbReference type="CDD" id="cd06587">
    <property type="entry name" value="VOC"/>
    <property type="match status" value="1"/>
</dbReference>
<dbReference type="Pfam" id="PF00903">
    <property type="entry name" value="Glyoxalase"/>
    <property type="match status" value="1"/>
</dbReference>
<evidence type="ECO:0000313" key="3">
    <source>
        <dbReference type="Proteomes" id="UP000247476"/>
    </source>
</evidence>
<feature type="domain" description="VOC" evidence="1">
    <location>
        <begin position="10"/>
        <end position="126"/>
    </location>
</feature>
<comment type="caution">
    <text evidence="2">The sequence shown here is derived from an EMBL/GenBank/DDBJ whole genome shotgun (WGS) entry which is preliminary data.</text>
</comment>
<name>A0A2V5K676_9BACL</name>
<dbReference type="Proteomes" id="UP000247476">
    <property type="component" value="Unassembled WGS sequence"/>
</dbReference>
<dbReference type="AlphaFoldDB" id="A0A2V5K676"/>
<sequence length="135" mass="15084">MRMENRFIDGIEYNEIPVPDLDAAVDWYCGKLGARLGLRNNALAIVEFSTGPSLFLVRTADETAATFLVDGEDHYTIGFRVRDIGGFRDYLLGLGAKVGALQDEGRVGLFFTFYDPFGNMFDVHQPPIRTNDKEA</sequence>
<dbReference type="EMBL" id="QJVJ01000007">
    <property type="protein sequence ID" value="PYI53434.1"/>
    <property type="molecule type" value="Genomic_DNA"/>
</dbReference>
<accession>A0A2V5K676</accession>
<dbReference type="InterPro" id="IPR029068">
    <property type="entry name" value="Glyas_Bleomycin-R_OHBP_Dase"/>
</dbReference>
<gene>
    <name evidence="2" type="ORF">DLM86_16800</name>
</gene>
<evidence type="ECO:0000313" key="2">
    <source>
        <dbReference type="EMBL" id="PYI53434.1"/>
    </source>
</evidence>
<dbReference type="PROSITE" id="PS51819">
    <property type="entry name" value="VOC"/>
    <property type="match status" value="1"/>
</dbReference>
<dbReference type="InterPro" id="IPR004360">
    <property type="entry name" value="Glyas_Fos-R_dOase_dom"/>
</dbReference>
<dbReference type="SUPFAM" id="SSF54593">
    <property type="entry name" value="Glyoxalase/Bleomycin resistance protein/Dihydroxybiphenyl dioxygenase"/>
    <property type="match status" value="1"/>
</dbReference>
<organism evidence="2 3">
    <name type="scientific">Paenibacillus flagellatus</name>
    <dbReference type="NCBI Taxonomy" id="2211139"/>
    <lineage>
        <taxon>Bacteria</taxon>
        <taxon>Bacillati</taxon>
        <taxon>Bacillota</taxon>
        <taxon>Bacilli</taxon>
        <taxon>Bacillales</taxon>
        <taxon>Paenibacillaceae</taxon>
        <taxon>Paenibacillus</taxon>
    </lineage>
</organism>
<evidence type="ECO:0000259" key="1">
    <source>
        <dbReference type="PROSITE" id="PS51819"/>
    </source>
</evidence>
<protein>
    <submittedName>
        <fullName evidence="2">VOC family protein</fullName>
    </submittedName>
</protein>
<proteinExistence type="predicted"/>
<keyword evidence="3" id="KW-1185">Reference proteome</keyword>